<accession>A0A8I3ACJ5</accession>
<dbReference type="InterPro" id="IPR041320">
    <property type="entry name" value="CxC1"/>
</dbReference>
<feature type="region of interest" description="Disordered" evidence="4">
    <location>
        <begin position="59"/>
        <end position="78"/>
    </location>
</feature>
<evidence type="ECO:0000313" key="6">
    <source>
        <dbReference type="EMBL" id="KAG6380378.1"/>
    </source>
</evidence>
<feature type="domain" description="Ubiquitin-like protease family profile" evidence="5">
    <location>
        <begin position="1067"/>
        <end position="1240"/>
    </location>
</feature>
<gene>
    <name evidence="6" type="ORF">JVT61DRAFT_8493</name>
</gene>
<dbReference type="SUPFAM" id="SSF54001">
    <property type="entry name" value="Cysteine proteinases"/>
    <property type="match status" value="1"/>
</dbReference>
<dbReference type="GO" id="GO:0019783">
    <property type="term" value="F:ubiquitin-like protein peptidase activity"/>
    <property type="evidence" value="ECO:0007669"/>
    <property type="project" value="UniProtKB-ARBA"/>
</dbReference>
<organism evidence="6 7">
    <name type="scientific">Boletus reticuloceps</name>
    <dbReference type="NCBI Taxonomy" id="495285"/>
    <lineage>
        <taxon>Eukaryota</taxon>
        <taxon>Fungi</taxon>
        <taxon>Dikarya</taxon>
        <taxon>Basidiomycota</taxon>
        <taxon>Agaricomycotina</taxon>
        <taxon>Agaricomycetes</taxon>
        <taxon>Agaricomycetidae</taxon>
        <taxon>Boletales</taxon>
        <taxon>Boletineae</taxon>
        <taxon>Boletaceae</taxon>
        <taxon>Boletoideae</taxon>
        <taxon>Boletus</taxon>
    </lineage>
</organism>
<dbReference type="Gene3D" id="3.40.395.10">
    <property type="entry name" value="Adenoviral Proteinase, Chain A"/>
    <property type="match status" value="1"/>
</dbReference>
<protein>
    <recommendedName>
        <fullName evidence="5">Ubiquitin-like protease family profile domain-containing protein</fullName>
    </recommendedName>
</protein>
<evidence type="ECO:0000256" key="4">
    <source>
        <dbReference type="SAM" id="MobiDB-lite"/>
    </source>
</evidence>
<dbReference type="Pfam" id="PF02902">
    <property type="entry name" value="Peptidase_C48"/>
    <property type="match status" value="1"/>
</dbReference>
<dbReference type="Pfam" id="PF18802">
    <property type="entry name" value="CxC1"/>
    <property type="match status" value="1"/>
</dbReference>
<dbReference type="GO" id="GO:0006508">
    <property type="term" value="P:proteolysis"/>
    <property type="evidence" value="ECO:0007669"/>
    <property type="project" value="UniProtKB-KW"/>
</dbReference>
<name>A0A8I3ACJ5_9AGAM</name>
<evidence type="ECO:0000256" key="2">
    <source>
        <dbReference type="ARBA" id="ARBA00022670"/>
    </source>
</evidence>
<comment type="caution">
    <text evidence="6">The sequence shown here is derived from an EMBL/GenBank/DDBJ whole genome shotgun (WGS) entry which is preliminary data.</text>
</comment>
<feature type="region of interest" description="Disordered" evidence="4">
    <location>
        <begin position="298"/>
        <end position="336"/>
    </location>
</feature>
<dbReference type="AlphaFoldDB" id="A0A8I3ACJ5"/>
<evidence type="ECO:0000256" key="3">
    <source>
        <dbReference type="ARBA" id="ARBA00022801"/>
    </source>
</evidence>
<comment type="similarity">
    <text evidence="1">Belongs to the peptidase C48 family.</text>
</comment>
<dbReference type="PROSITE" id="PS50600">
    <property type="entry name" value="ULP_PROTEASE"/>
    <property type="match status" value="1"/>
</dbReference>
<reference evidence="6" key="1">
    <citation type="submission" date="2021-03" db="EMBL/GenBank/DDBJ databases">
        <title>Evolutionary innovations through gain and loss of genes in the ectomycorrhizal Boletales.</title>
        <authorList>
            <person name="Wu G."/>
            <person name="Miyauchi S."/>
            <person name="Morin E."/>
            <person name="Yang Z.-L."/>
            <person name="Xu J."/>
            <person name="Martin F.M."/>
        </authorList>
    </citation>
    <scope>NUCLEOTIDE SEQUENCE</scope>
    <source>
        <strain evidence="6">BR01</strain>
    </source>
</reference>
<feature type="region of interest" description="Disordered" evidence="4">
    <location>
        <begin position="1"/>
        <end position="36"/>
    </location>
</feature>
<dbReference type="EMBL" id="JAGFBS010000003">
    <property type="protein sequence ID" value="KAG6380378.1"/>
    <property type="molecule type" value="Genomic_DNA"/>
</dbReference>
<proteinExistence type="inferred from homology"/>
<evidence type="ECO:0000259" key="5">
    <source>
        <dbReference type="PROSITE" id="PS50600"/>
    </source>
</evidence>
<keyword evidence="3" id="KW-0378">Hydrolase</keyword>
<evidence type="ECO:0000256" key="1">
    <source>
        <dbReference type="ARBA" id="ARBA00005234"/>
    </source>
</evidence>
<keyword evidence="7" id="KW-1185">Reference proteome</keyword>
<evidence type="ECO:0000313" key="7">
    <source>
        <dbReference type="Proteomes" id="UP000683000"/>
    </source>
</evidence>
<dbReference type="PANTHER" id="PTHR33096:SF1">
    <property type="entry name" value="CXC1-LIKE CYSTEINE CLUSTER ASSOCIATED WITH KDZ TRANSPOSASES DOMAIN-CONTAINING PROTEIN"/>
    <property type="match status" value="1"/>
</dbReference>
<dbReference type="GO" id="GO:0008234">
    <property type="term" value="F:cysteine-type peptidase activity"/>
    <property type="evidence" value="ECO:0007669"/>
    <property type="project" value="InterPro"/>
</dbReference>
<feature type="compositionally biased region" description="Polar residues" evidence="4">
    <location>
        <begin position="8"/>
        <end position="23"/>
    </location>
</feature>
<dbReference type="Pfam" id="PF18758">
    <property type="entry name" value="KDZ"/>
    <property type="match status" value="1"/>
</dbReference>
<dbReference type="Proteomes" id="UP000683000">
    <property type="component" value="Unassembled WGS sequence"/>
</dbReference>
<keyword evidence="2" id="KW-0645">Protease</keyword>
<dbReference type="InterPro" id="IPR040521">
    <property type="entry name" value="KDZ"/>
</dbReference>
<sequence>MPRHPGTRASQPSTSHGIGQHFTSPRRARTRLKSSTPVIIPGRARKRELLLNRLQTLLSQRGPNPLHHPRTPSPSLAVGTEQDQTVDTFSADFDGADDHANIEVVPDQPPSRPVRRNIQANQYQKWRSTIPTLIEPYLAYLEHTLGKPVPPPAPILSNCQMSCETKKTELVALYYDYFQPICVLSCQCVSLPQLLIRNGLFPTAPSQPRMAVSIELLAFYRALFERSCDAVNALATALNSHYSRRGFRFTDKAGSAVQEPFRRSLGRAIQWYDVLHVELDRHLEYIMSQCHRRITQHATEQSREVCQAPSEPRSARDGISTEAHPSSDRDGDAETSPSILCDDQLVQRCPACFGGTIFARSLADGADIHVATDGNFHHRHRRSAGDSPVFHQPRYFLPKAQVDAVGKRIEQARKQPSSSRRARVPNEAIDNCQSTYEAADGNKQKTSMESFDDTGVMSLICRHDIPLFFANIDTPGEQQKYSIALIEHLFSLLPPQATVVVLYDIGCVVDRSNTLYDFLGPSITSRIRFATTAMHAYGHEWACQLVYNPRLIEGLGLTDGEGVERLWSRFIKLIGIERSSSRQRRLWLIDRQAQAVGTEMLRDLGGWQKRRLKKGIREQGDAAQKVIDTCAVSLSDLRSQWAEQRTAQLSVRAHAPARLKKELDTVLVLQAELDASDRAIQTTRAAITRDEQTVLALEALDSMERTHNRMLEKVQTLYSSLNVEDHFPELHGVSLDFVRILLMARDLTINIRKRAIGSFFEWDKLDRAVGGKDKALGTKLHQHTRKSIAKRQPALMSAIRKYNQYCEQLEQLYDPLYAIPLPSPLPTKLADLRSDQSLLQDVWITPAEGNIPRWLEDQTVRDGIRALLKRDRCHEEQVRLGMEADNMCRWFGKELAAVELASRLPEYRRYHLLFRQRREELHVLEEQWPSPLASAARYASRAQAAIQLAAQVAIITTASNVEIQWLPPVVCSLQSAADDEDEMDPAENETPDVDEGITPEQVLLGDVLTGRDNEDEEAIATVLDVNLLWNETHQLTRDVFDLIIPITSITPPLTDRAHPPTSGFGGLFFEKKDLEIFTSREARLNDTCVNGCAALLYSVHVAHEPSPFAVLSTHDLIRIRYNAADEDLWRNTARTKYWDKAIWILPIHRPSSWGHWVVCSIHFNTRRILLFDSLAEEQPWRNDLTDIMTLVNRLCSIAHTQRGAPLRHSGEWSAIPVTTVPLQANDVDCGLWVLAQILAVFRGHERTGFKEQDMVFFRQYLLALVQTLPVASL</sequence>
<dbReference type="InterPro" id="IPR038765">
    <property type="entry name" value="Papain-like_cys_pep_sf"/>
</dbReference>
<dbReference type="OrthoDB" id="3253684at2759"/>
<dbReference type="InterPro" id="IPR003653">
    <property type="entry name" value="Peptidase_C48_C"/>
</dbReference>
<dbReference type="PANTHER" id="PTHR33096">
    <property type="entry name" value="CXC2 DOMAIN-CONTAINING PROTEIN"/>
    <property type="match status" value="1"/>
</dbReference>